<organism evidence="2 3">
    <name type="scientific">OM182 bacterium BACL3 MAG-120507-bin80</name>
    <dbReference type="NCBI Taxonomy" id="1655577"/>
    <lineage>
        <taxon>Bacteria</taxon>
        <taxon>Pseudomonadati</taxon>
        <taxon>Pseudomonadota</taxon>
        <taxon>Gammaproteobacteria</taxon>
        <taxon>OMG group</taxon>
        <taxon>OM182 clade</taxon>
    </lineage>
</organism>
<comment type="caution">
    <text evidence="2">The sequence shown here is derived from an EMBL/GenBank/DDBJ whole genome shotgun (WGS) entry which is preliminary data.</text>
</comment>
<sequence length="86" mass="9019">MKFRFNLLFIATGLAALAGHTAAADTWDVNTPSFGAQAMTAQLDVTEGTWLNVDVSPDGQSVLFDLLGDIYQMPIDGGEAVALTSG</sequence>
<gene>
    <name evidence="2" type="ORF">ABR69_12710</name>
</gene>
<name>A0A0R2SF07_9GAMM</name>
<feature type="signal peptide" evidence="1">
    <location>
        <begin position="1"/>
        <end position="23"/>
    </location>
</feature>
<feature type="chain" id="PRO_5006586936" evidence="1">
    <location>
        <begin position="24"/>
        <end position="86"/>
    </location>
</feature>
<proteinExistence type="predicted"/>
<dbReference type="EMBL" id="LIBB01000199">
    <property type="protein sequence ID" value="KRO71341.1"/>
    <property type="molecule type" value="Genomic_DNA"/>
</dbReference>
<evidence type="ECO:0000313" key="2">
    <source>
        <dbReference type="EMBL" id="KRO71341.1"/>
    </source>
</evidence>
<evidence type="ECO:0000256" key="1">
    <source>
        <dbReference type="SAM" id="SignalP"/>
    </source>
</evidence>
<accession>A0A0R2SF07</accession>
<dbReference type="Proteomes" id="UP000051934">
    <property type="component" value="Unassembled WGS sequence"/>
</dbReference>
<evidence type="ECO:0000313" key="3">
    <source>
        <dbReference type="Proteomes" id="UP000051934"/>
    </source>
</evidence>
<dbReference type="AlphaFoldDB" id="A0A0R2SF07"/>
<reference evidence="2 3" key="1">
    <citation type="submission" date="2015-10" db="EMBL/GenBank/DDBJ databases">
        <title>Metagenome-Assembled Genomes uncover a global brackish microbiome.</title>
        <authorList>
            <person name="Hugerth L.W."/>
            <person name="Larsson J."/>
            <person name="Alneberg J."/>
            <person name="Lindh M.V."/>
            <person name="Legrand C."/>
            <person name="Pinhassi J."/>
            <person name="Andersson A.F."/>
        </authorList>
    </citation>
    <scope>NUCLEOTIDE SEQUENCE [LARGE SCALE GENOMIC DNA]</scope>
    <source>
        <strain evidence="2">BACL4 MAG-120507-bin80</strain>
    </source>
</reference>
<feature type="non-terminal residue" evidence="2">
    <location>
        <position position="86"/>
    </location>
</feature>
<keyword evidence="1" id="KW-0732">Signal</keyword>
<protein>
    <submittedName>
        <fullName evidence="2">Uncharacterized protein</fullName>
    </submittedName>
</protein>